<proteinExistence type="predicted"/>
<evidence type="ECO:0008006" key="2">
    <source>
        <dbReference type="Google" id="ProtNLM"/>
    </source>
</evidence>
<accession>A0A7C3PFP6</accession>
<gene>
    <name evidence="1" type="ORF">ENR64_09030</name>
</gene>
<reference evidence="1" key="1">
    <citation type="journal article" date="2020" name="mSystems">
        <title>Genome- and Community-Level Interaction Insights into Carbon Utilization and Element Cycling Functions of Hydrothermarchaeota in Hydrothermal Sediment.</title>
        <authorList>
            <person name="Zhou Z."/>
            <person name="Liu Y."/>
            <person name="Xu W."/>
            <person name="Pan J."/>
            <person name="Luo Z.H."/>
            <person name="Li M."/>
        </authorList>
    </citation>
    <scope>NUCLEOTIDE SEQUENCE [LARGE SCALE GENOMIC DNA]</scope>
    <source>
        <strain evidence="1">SpSt-418</strain>
    </source>
</reference>
<comment type="caution">
    <text evidence="1">The sequence shown here is derived from an EMBL/GenBank/DDBJ whole genome shotgun (WGS) entry which is preliminary data.</text>
</comment>
<dbReference type="EMBL" id="DSRU01000120">
    <property type="protein sequence ID" value="HFM97898.1"/>
    <property type="molecule type" value="Genomic_DNA"/>
</dbReference>
<dbReference type="AlphaFoldDB" id="A0A7C3PFP6"/>
<organism evidence="1">
    <name type="scientific">Oscillatoriales cyanobacterium SpSt-418</name>
    <dbReference type="NCBI Taxonomy" id="2282169"/>
    <lineage>
        <taxon>Bacteria</taxon>
        <taxon>Bacillati</taxon>
        <taxon>Cyanobacteriota</taxon>
        <taxon>Cyanophyceae</taxon>
        <taxon>Oscillatoriophycideae</taxon>
        <taxon>Oscillatoriales</taxon>
    </lineage>
</organism>
<name>A0A7C3PFP6_9CYAN</name>
<protein>
    <recommendedName>
        <fullName evidence="2">Hemerythrin-like domain-containing protein</fullName>
    </recommendedName>
</protein>
<evidence type="ECO:0000313" key="1">
    <source>
        <dbReference type="EMBL" id="HFM97898.1"/>
    </source>
</evidence>
<sequence>MLNTLQLRISQHQRLSALRRKLLRLHKCLLDNERVTYEQVRGQVSKGELLQLVIHHTQFAWLHQLSELVVQLDELLQADEPLTAEAIAAITTDIQTLLTPDQFGSDFAVKYDTALQQNPDVVIAHADVAKLLLADNQ</sequence>